<protein>
    <submittedName>
        <fullName evidence="1">Kinase-like protein</fullName>
    </submittedName>
</protein>
<keyword evidence="2" id="KW-1185">Reference proteome</keyword>
<comment type="caution">
    <text evidence="1">The sequence shown here is derived from an EMBL/GenBank/DDBJ whole genome shotgun (WGS) entry which is preliminary data.</text>
</comment>
<dbReference type="Proteomes" id="UP000799755">
    <property type="component" value="Unassembled WGS sequence"/>
</dbReference>
<organism evidence="1 2">
    <name type="scientific">Lindgomyces ingoldianus</name>
    <dbReference type="NCBI Taxonomy" id="673940"/>
    <lineage>
        <taxon>Eukaryota</taxon>
        <taxon>Fungi</taxon>
        <taxon>Dikarya</taxon>
        <taxon>Ascomycota</taxon>
        <taxon>Pezizomycotina</taxon>
        <taxon>Dothideomycetes</taxon>
        <taxon>Pleosporomycetidae</taxon>
        <taxon>Pleosporales</taxon>
        <taxon>Lindgomycetaceae</taxon>
        <taxon>Lindgomyces</taxon>
    </lineage>
</organism>
<accession>A0ACB6RDH4</accession>
<dbReference type="EMBL" id="MU003494">
    <property type="protein sequence ID" value="KAF2476798.1"/>
    <property type="molecule type" value="Genomic_DNA"/>
</dbReference>
<gene>
    <name evidence="1" type="ORF">BDR25DRAFT_193549</name>
</gene>
<sequence>PFKEDKHLGKGTSGTVSKVINVLSSKSFARKLFSLGTESSKAHQSEMEKVVAEIQHLQRLAGACHIVQLHGSYLRGTKVAILLQPVAEKDLEGYLLDFAPASTQSKKAKKKVLYRLFGCLCITLQKIHGGKLRHKDIKPANILIHGTNVLFTDFGSAIKFGDGGRGTTVSEDPKGHSPMYAAPEVWKKEARDVISDVFSLGCVFLEVITVL</sequence>
<evidence type="ECO:0000313" key="1">
    <source>
        <dbReference type="EMBL" id="KAF2476798.1"/>
    </source>
</evidence>
<feature type="non-terminal residue" evidence="1">
    <location>
        <position position="211"/>
    </location>
</feature>
<proteinExistence type="predicted"/>
<name>A0ACB6RDH4_9PLEO</name>
<evidence type="ECO:0000313" key="2">
    <source>
        <dbReference type="Proteomes" id="UP000799755"/>
    </source>
</evidence>
<reference evidence="1" key="1">
    <citation type="journal article" date="2020" name="Stud. Mycol.">
        <title>101 Dothideomycetes genomes: a test case for predicting lifestyles and emergence of pathogens.</title>
        <authorList>
            <person name="Haridas S."/>
            <person name="Albert R."/>
            <person name="Binder M."/>
            <person name="Bloem J."/>
            <person name="Labutti K."/>
            <person name="Salamov A."/>
            <person name="Andreopoulos B."/>
            <person name="Baker S."/>
            <person name="Barry K."/>
            <person name="Bills G."/>
            <person name="Bluhm B."/>
            <person name="Cannon C."/>
            <person name="Castanera R."/>
            <person name="Culley D."/>
            <person name="Daum C."/>
            <person name="Ezra D."/>
            <person name="Gonzalez J."/>
            <person name="Henrissat B."/>
            <person name="Kuo A."/>
            <person name="Liang C."/>
            <person name="Lipzen A."/>
            <person name="Lutzoni F."/>
            <person name="Magnuson J."/>
            <person name="Mondo S."/>
            <person name="Nolan M."/>
            <person name="Ohm R."/>
            <person name="Pangilinan J."/>
            <person name="Park H.-J."/>
            <person name="Ramirez L."/>
            <person name="Alfaro M."/>
            <person name="Sun H."/>
            <person name="Tritt A."/>
            <person name="Yoshinaga Y."/>
            <person name="Zwiers L.-H."/>
            <person name="Turgeon B."/>
            <person name="Goodwin S."/>
            <person name="Spatafora J."/>
            <person name="Crous P."/>
            <person name="Grigoriev I."/>
        </authorList>
    </citation>
    <scope>NUCLEOTIDE SEQUENCE</scope>
    <source>
        <strain evidence="1">ATCC 200398</strain>
    </source>
</reference>
<feature type="non-terminal residue" evidence="1">
    <location>
        <position position="1"/>
    </location>
</feature>